<name>A0A455U418_9GAMM</name>
<proteinExistence type="predicted"/>
<protein>
    <submittedName>
        <fullName evidence="1">Uncharacterized protein</fullName>
    </submittedName>
</protein>
<gene>
    <name evidence="1" type="ORF">HSBAA_12390</name>
</gene>
<evidence type="ECO:0000313" key="2">
    <source>
        <dbReference type="Proteomes" id="UP000320231"/>
    </source>
</evidence>
<accession>A0A455U418</accession>
<sequence length="130" mass="14477">MLMLTDRQGNTLPGATTETRELYHRAIDAFNIYRGDPVTPLNQAIEIAPDFTMARIARAYLFALAAEPAAADAAKTDLVVIKQSRLNDRETSHAVALTQLLASEWTAAGLTLDHHNLRFHTTCWLCRRVT</sequence>
<dbReference type="Proteomes" id="UP000320231">
    <property type="component" value="Chromosome"/>
</dbReference>
<evidence type="ECO:0000313" key="1">
    <source>
        <dbReference type="EMBL" id="BBI59933.1"/>
    </source>
</evidence>
<reference evidence="1 2" key="1">
    <citation type="journal article" date="2019" name="Microbiol. Resour. Announc.">
        <title>Complete Genome Sequence of Halomonas sulfidaeris Strain Esulfide1 Isolated from a Metal Sulfide Rock at a Depth of 2,200 Meters, Obtained Using Nanopore Sequencing.</title>
        <authorList>
            <person name="Saito M."/>
            <person name="Nishigata A."/>
            <person name="Galipon J."/>
            <person name="Arakawa K."/>
        </authorList>
    </citation>
    <scope>NUCLEOTIDE SEQUENCE [LARGE SCALE GENOMIC DNA]</scope>
    <source>
        <strain evidence="1 2">ATCC BAA-803</strain>
    </source>
</reference>
<dbReference type="EMBL" id="AP019514">
    <property type="protein sequence ID" value="BBI59933.1"/>
    <property type="molecule type" value="Genomic_DNA"/>
</dbReference>
<dbReference type="KEGG" id="hsr:HSBAA_12390"/>
<dbReference type="AlphaFoldDB" id="A0A455U418"/>
<organism evidence="1 2">
    <name type="scientific">Vreelandella sulfidaeris</name>
    <dbReference type="NCBI Taxonomy" id="115553"/>
    <lineage>
        <taxon>Bacteria</taxon>
        <taxon>Pseudomonadati</taxon>
        <taxon>Pseudomonadota</taxon>
        <taxon>Gammaproteobacteria</taxon>
        <taxon>Oceanospirillales</taxon>
        <taxon>Halomonadaceae</taxon>
        <taxon>Vreelandella</taxon>
    </lineage>
</organism>